<evidence type="ECO:0000259" key="1">
    <source>
        <dbReference type="Pfam" id="PF07693"/>
    </source>
</evidence>
<protein>
    <recommendedName>
        <fullName evidence="1">KAP NTPase domain-containing protein</fullName>
    </recommendedName>
</protein>
<proteinExistence type="predicted"/>
<dbReference type="EMBL" id="BAAAUH010000075">
    <property type="protein sequence ID" value="GAA3202455.1"/>
    <property type="molecule type" value="Genomic_DNA"/>
</dbReference>
<organism evidence="2 3">
    <name type="scientific">Streptomyces virens</name>
    <dbReference type="NCBI Taxonomy" id="285572"/>
    <lineage>
        <taxon>Bacteria</taxon>
        <taxon>Bacillati</taxon>
        <taxon>Actinomycetota</taxon>
        <taxon>Actinomycetes</taxon>
        <taxon>Kitasatosporales</taxon>
        <taxon>Streptomycetaceae</taxon>
        <taxon>Streptomyces</taxon>
    </lineage>
</organism>
<evidence type="ECO:0000313" key="2">
    <source>
        <dbReference type="EMBL" id="GAA3202455.1"/>
    </source>
</evidence>
<reference evidence="3" key="1">
    <citation type="journal article" date="2019" name="Int. J. Syst. Evol. Microbiol.">
        <title>The Global Catalogue of Microorganisms (GCM) 10K type strain sequencing project: providing services to taxonomists for standard genome sequencing and annotation.</title>
        <authorList>
            <consortium name="The Broad Institute Genomics Platform"/>
            <consortium name="The Broad Institute Genome Sequencing Center for Infectious Disease"/>
            <person name="Wu L."/>
            <person name="Ma J."/>
        </authorList>
    </citation>
    <scope>NUCLEOTIDE SEQUENCE [LARGE SCALE GENOMIC DNA]</scope>
    <source>
        <strain evidence="3">JCM 9095</strain>
    </source>
</reference>
<sequence length="723" mass="81415">MATFVKFGRRATATSYAPTMSQRSYFRDDPDPDNDRLEREIFAARTINTLGEIRKQSKSSVSGLIAPWGAGKSTALQMIVDGLEQHNSSPWTVVDLNPWLYSDVDALQLGFFVALREALPREQRWSRKRERVGNFFTAISPMGKVNGLAGVDASSALESLGEKIAGDVSANALKKKAEEALEELEKPILFVMDDLDRLTPEELLMVFKLVRLVGRLPNIYYLLSYDEKTLLDLIQQTSIASGNRARARDYMEKIIQVRFDVPDLRPRQKANLVDSAINELLATYSIELSKIDSETFGSLYRNCLRHYLTTPRAINRYFAQVDAFYDSLNDEVNFINFALITFIRTFEPGAYKNLTGAWRDELLGEAIELHFSRTKESVSDKEKRWHEMLADAHVARTNIPGIYKVLLSLFPRLHPDGGSFSARQRLTESQGVGNRDYFDRYFNFGVPDDDVSDVSLQRYINQLEEASEATSLNIIREALLNDTQRTCRKMRQLLAGKPSASTALLPVLADAYAVADHELFSVDGSALLHVEQLASLAITEVEPDKVAETVNAVNGRAFGAIMLSSALSTLTNTETPLQPDLISCIARILEERVDALTRHPLAEVSSHDFRHVYHWRITAGKDVADPRLRQALLDGRWSALDFAARCVGVAVSGRAESLSELHFDVLDEVIGLNYFYAELETLMSEDIPLPRMHHYADTIENRRIMALGQLKQRRDRDRATPEG</sequence>
<gene>
    <name evidence="2" type="ORF">GCM10010451_61190</name>
</gene>
<dbReference type="SUPFAM" id="SSF52540">
    <property type="entry name" value="P-loop containing nucleoside triphosphate hydrolases"/>
    <property type="match status" value="1"/>
</dbReference>
<accession>A0ABP6Q3S6</accession>
<dbReference type="InterPro" id="IPR027417">
    <property type="entry name" value="P-loop_NTPase"/>
</dbReference>
<feature type="domain" description="KAP NTPase" evidence="1">
    <location>
        <begin position="48"/>
        <end position="325"/>
    </location>
</feature>
<comment type="caution">
    <text evidence="2">The sequence shown here is derived from an EMBL/GenBank/DDBJ whole genome shotgun (WGS) entry which is preliminary data.</text>
</comment>
<dbReference type="Pfam" id="PF07693">
    <property type="entry name" value="KAP_NTPase"/>
    <property type="match status" value="1"/>
</dbReference>
<dbReference type="InterPro" id="IPR011646">
    <property type="entry name" value="KAP_P-loop"/>
</dbReference>
<evidence type="ECO:0000313" key="3">
    <source>
        <dbReference type="Proteomes" id="UP001501866"/>
    </source>
</evidence>
<name>A0ABP6Q3S6_9ACTN</name>
<dbReference type="Gene3D" id="3.40.50.300">
    <property type="entry name" value="P-loop containing nucleotide triphosphate hydrolases"/>
    <property type="match status" value="1"/>
</dbReference>
<keyword evidence="3" id="KW-1185">Reference proteome</keyword>
<dbReference type="Proteomes" id="UP001501866">
    <property type="component" value="Unassembled WGS sequence"/>
</dbReference>